<keyword evidence="4 7" id="KW-0812">Transmembrane</keyword>
<evidence type="ECO:0000256" key="1">
    <source>
        <dbReference type="ARBA" id="ARBA00004651"/>
    </source>
</evidence>
<dbReference type="NCBIfam" id="TIGR00711">
    <property type="entry name" value="efflux_EmrB"/>
    <property type="match status" value="1"/>
</dbReference>
<feature type="domain" description="Major facilitator superfamily (MFS) profile" evidence="8">
    <location>
        <begin position="1"/>
        <end position="459"/>
    </location>
</feature>
<dbReference type="Gene3D" id="1.20.1720.10">
    <property type="entry name" value="Multidrug resistance protein D"/>
    <property type="match status" value="1"/>
</dbReference>
<dbReference type="OrthoDB" id="9816041at2"/>
<keyword evidence="6 7" id="KW-0472">Membrane</keyword>
<evidence type="ECO:0000313" key="9">
    <source>
        <dbReference type="EMBL" id="RIX47253.1"/>
    </source>
</evidence>
<dbReference type="PROSITE" id="PS50850">
    <property type="entry name" value="MFS"/>
    <property type="match status" value="1"/>
</dbReference>
<evidence type="ECO:0000313" key="10">
    <source>
        <dbReference type="Proteomes" id="UP000266482"/>
    </source>
</evidence>
<feature type="transmembrane region" description="Helical" evidence="7">
    <location>
        <begin position="436"/>
        <end position="454"/>
    </location>
</feature>
<feature type="transmembrane region" description="Helical" evidence="7">
    <location>
        <begin position="98"/>
        <end position="118"/>
    </location>
</feature>
<dbReference type="PANTHER" id="PTHR42718">
    <property type="entry name" value="MAJOR FACILITATOR SUPERFAMILY MULTIDRUG TRANSPORTER MFSC"/>
    <property type="match status" value="1"/>
</dbReference>
<dbReference type="InterPro" id="IPR036259">
    <property type="entry name" value="MFS_trans_sf"/>
</dbReference>
<gene>
    <name evidence="9" type="ORF">D3P08_25395</name>
</gene>
<dbReference type="InterPro" id="IPR020846">
    <property type="entry name" value="MFS_dom"/>
</dbReference>
<proteinExistence type="predicted"/>
<keyword evidence="3" id="KW-1003">Cell membrane</keyword>
<organism evidence="9 10">
    <name type="scientific">Paenibacillus nanensis</name>
    <dbReference type="NCBI Taxonomy" id="393251"/>
    <lineage>
        <taxon>Bacteria</taxon>
        <taxon>Bacillati</taxon>
        <taxon>Bacillota</taxon>
        <taxon>Bacilli</taxon>
        <taxon>Bacillales</taxon>
        <taxon>Paenibacillaceae</taxon>
        <taxon>Paenibacillus</taxon>
    </lineage>
</organism>
<feature type="transmembrane region" description="Helical" evidence="7">
    <location>
        <begin position="130"/>
        <end position="149"/>
    </location>
</feature>
<dbReference type="Proteomes" id="UP000266482">
    <property type="component" value="Unassembled WGS sequence"/>
</dbReference>
<evidence type="ECO:0000256" key="5">
    <source>
        <dbReference type="ARBA" id="ARBA00022989"/>
    </source>
</evidence>
<protein>
    <submittedName>
        <fullName evidence="9">DHA2 family efflux MFS transporter permease subunit</fullName>
    </submittedName>
</protein>
<dbReference type="RefSeq" id="WP_119602929.1">
    <property type="nucleotide sequence ID" value="NZ_QXQA01000024.1"/>
</dbReference>
<evidence type="ECO:0000259" key="8">
    <source>
        <dbReference type="PROSITE" id="PS50850"/>
    </source>
</evidence>
<dbReference type="AlphaFoldDB" id="A0A3A1UJC6"/>
<dbReference type="InterPro" id="IPR004638">
    <property type="entry name" value="EmrB-like"/>
</dbReference>
<name>A0A3A1UJC6_9BACL</name>
<feature type="transmembrane region" description="Helical" evidence="7">
    <location>
        <begin position="155"/>
        <end position="173"/>
    </location>
</feature>
<feature type="transmembrane region" description="Helical" evidence="7">
    <location>
        <begin position="320"/>
        <end position="339"/>
    </location>
</feature>
<evidence type="ECO:0000256" key="4">
    <source>
        <dbReference type="ARBA" id="ARBA00022692"/>
    </source>
</evidence>
<feature type="transmembrane region" description="Helical" evidence="7">
    <location>
        <begin position="73"/>
        <end position="92"/>
    </location>
</feature>
<sequence>MIAICIAGFIGMFSETALNIALSDLMASLHLTTGTVQWLTTGYLLTMGVLVPVSGLLMQWFTTRQLFMTSLSFSIVGAVVAALSADFSLLLIGRLLQAVGIGIVLPLLFNIILVIFPVEKRGAAMGTMGLVIMFAPAAGPTMAGLMIQYLSWNYIFWFTIPFLLLSLFIGARYMQNIAAITKPRVDWFSILLSTIGFGGIVFGFSHAGEGKGGWADPIVIASLAFGIIALIVFCLRQTTMKQPMLNLQVFQYPMFVVGLTMVFLCFMIIMSTMLILPMYFQGALAMTAMAAGLTLLPGGIVNGLLAPVTGMLYDKLGPRFLVIPGFAIIAITLWMMTGFSDDTSTVLVIVLHGLLMIGISMVMMPAQTNGLNQLPPHLYPDGTAFINTLQQISGAIATAVAASIISKGMASYLSASTNPAAEAEKASAMALGSQNAFMFAFIVTIAGFVISLFIRRVKAEKSAERQMPMH</sequence>
<dbReference type="GO" id="GO:0022857">
    <property type="term" value="F:transmembrane transporter activity"/>
    <property type="evidence" value="ECO:0007669"/>
    <property type="project" value="InterPro"/>
</dbReference>
<feature type="transmembrane region" description="Helical" evidence="7">
    <location>
        <begin position="41"/>
        <end position="61"/>
    </location>
</feature>
<evidence type="ECO:0000256" key="3">
    <source>
        <dbReference type="ARBA" id="ARBA00022475"/>
    </source>
</evidence>
<feature type="transmembrane region" description="Helical" evidence="7">
    <location>
        <begin position="384"/>
        <end position="405"/>
    </location>
</feature>
<keyword evidence="2" id="KW-0813">Transport</keyword>
<evidence type="ECO:0000256" key="6">
    <source>
        <dbReference type="ARBA" id="ARBA00023136"/>
    </source>
</evidence>
<feature type="transmembrane region" description="Helical" evidence="7">
    <location>
        <begin position="286"/>
        <end position="308"/>
    </location>
</feature>
<dbReference type="InterPro" id="IPR011701">
    <property type="entry name" value="MFS"/>
</dbReference>
<dbReference type="Pfam" id="PF07690">
    <property type="entry name" value="MFS_1"/>
    <property type="match status" value="1"/>
</dbReference>
<comment type="subcellular location">
    <subcellularLocation>
        <location evidence="1">Cell membrane</location>
        <topology evidence="1">Multi-pass membrane protein</topology>
    </subcellularLocation>
</comment>
<dbReference type="EMBL" id="QXQA01000024">
    <property type="protein sequence ID" value="RIX47253.1"/>
    <property type="molecule type" value="Genomic_DNA"/>
</dbReference>
<dbReference type="PRINTS" id="PR01036">
    <property type="entry name" value="TCRTETB"/>
</dbReference>
<feature type="transmembrane region" description="Helical" evidence="7">
    <location>
        <begin position="185"/>
        <end position="205"/>
    </location>
</feature>
<keyword evidence="10" id="KW-1185">Reference proteome</keyword>
<feature type="transmembrane region" description="Helical" evidence="7">
    <location>
        <begin position="255"/>
        <end position="280"/>
    </location>
</feature>
<feature type="transmembrane region" description="Helical" evidence="7">
    <location>
        <begin position="345"/>
        <end position="363"/>
    </location>
</feature>
<dbReference type="GO" id="GO:0005886">
    <property type="term" value="C:plasma membrane"/>
    <property type="evidence" value="ECO:0007669"/>
    <property type="project" value="UniProtKB-SubCell"/>
</dbReference>
<feature type="transmembrane region" description="Helical" evidence="7">
    <location>
        <begin position="217"/>
        <end position="235"/>
    </location>
</feature>
<accession>A0A3A1UJC6</accession>
<dbReference type="PANTHER" id="PTHR42718:SF43">
    <property type="entry name" value="LINCOMYCIN RESISTANCE PROTEIN LMRB"/>
    <property type="match status" value="1"/>
</dbReference>
<evidence type="ECO:0000256" key="7">
    <source>
        <dbReference type="SAM" id="Phobius"/>
    </source>
</evidence>
<evidence type="ECO:0000256" key="2">
    <source>
        <dbReference type="ARBA" id="ARBA00022448"/>
    </source>
</evidence>
<keyword evidence="5 7" id="KW-1133">Transmembrane helix</keyword>
<dbReference type="SUPFAM" id="SSF103473">
    <property type="entry name" value="MFS general substrate transporter"/>
    <property type="match status" value="1"/>
</dbReference>
<reference evidence="9 10" key="1">
    <citation type="submission" date="2018-09" db="EMBL/GenBank/DDBJ databases">
        <title>Paenibacillus aracenensis nov. sp. isolated from a cave in southern Spain.</title>
        <authorList>
            <person name="Jurado V."/>
            <person name="Gutierrez-Patricio S."/>
            <person name="Gonzalez-Pimentel J.L."/>
            <person name="Miller A.Z."/>
            <person name="Laiz L."/>
            <person name="Saiz-Jimenez C."/>
        </authorList>
    </citation>
    <scope>NUCLEOTIDE SEQUENCE [LARGE SCALE GENOMIC DNA]</scope>
    <source>
        <strain evidence="9 10">DSM 22867</strain>
    </source>
</reference>
<dbReference type="CDD" id="cd17503">
    <property type="entry name" value="MFS_LmrB_MDR_like"/>
    <property type="match status" value="1"/>
</dbReference>
<dbReference type="Gene3D" id="1.20.1250.20">
    <property type="entry name" value="MFS general substrate transporter like domains"/>
    <property type="match status" value="1"/>
</dbReference>
<comment type="caution">
    <text evidence="9">The sequence shown here is derived from an EMBL/GenBank/DDBJ whole genome shotgun (WGS) entry which is preliminary data.</text>
</comment>